<dbReference type="OMA" id="RIRARQH"/>
<reference evidence="2" key="2">
    <citation type="journal article" date="2022" name="Microb. Genom.">
        <title>A chromosome-scale genome assembly of the tomato pathogen Cladosporium fulvum reveals a compartmentalized genome architecture and the presence of a dispensable chromosome.</title>
        <authorList>
            <person name="Zaccaron A.Z."/>
            <person name="Chen L.H."/>
            <person name="Samaras A."/>
            <person name="Stergiopoulos I."/>
        </authorList>
    </citation>
    <scope>NUCLEOTIDE SEQUENCE</scope>
    <source>
        <strain evidence="2">Race5_Kim</strain>
    </source>
</reference>
<dbReference type="Proteomes" id="UP000756132">
    <property type="component" value="Chromosome 2"/>
</dbReference>
<feature type="region of interest" description="Disordered" evidence="1">
    <location>
        <begin position="1"/>
        <end position="173"/>
    </location>
</feature>
<feature type="compositionally biased region" description="Pro residues" evidence="1">
    <location>
        <begin position="1"/>
        <end position="12"/>
    </location>
</feature>
<feature type="compositionally biased region" description="Pro residues" evidence="1">
    <location>
        <begin position="109"/>
        <end position="152"/>
    </location>
</feature>
<feature type="region of interest" description="Disordered" evidence="1">
    <location>
        <begin position="342"/>
        <end position="365"/>
    </location>
</feature>
<keyword evidence="3" id="KW-1185">Reference proteome</keyword>
<proteinExistence type="predicted"/>
<accession>A0A9Q8P5J5</accession>
<feature type="compositionally biased region" description="Acidic residues" evidence="1">
    <location>
        <begin position="28"/>
        <end position="37"/>
    </location>
</feature>
<dbReference type="EMBL" id="CP090164">
    <property type="protein sequence ID" value="UJO14190.1"/>
    <property type="molecule type" value="Genomic_DNA"/>
</dbReference>
<feature type="compositionally biased region" description="Low complexity" evidence="1">
    <location>
        <begin position="476"/>
        <end position="490"/>
    </location>
</feature>
<evidence type="ECO:0000313" key="2">
    <source>
        <dbReference type="EMBL" id="UJO14190.1"/>
    </source>
</evidence>
<feature type="region of interest" description="Disordered" evidence="1">
    <location>
        <begin position="445"/>
        <end position="490"/>
    </location>
</feature>
<gene>
    <name evidence="2" type="ORF">CLAFUR5_02796</name>
</gene>
<dbReference type="PRINTS" id="PR01217">
    <property type="entry name" value="PRICHEXTENSN"/>
</dbReference>
<dbReference type="KEGG" id="ffu:CLAFUR5_02796"/>
<dbReference type="RefSeq" id="XP_047758556.1">
    <property type="nucleotide sequence ID" value="XM_047901944.1"/>
</dbReference>
<feature type="compositionally biased region" description="Basic and acidic residues" evidence="1">
    <location>
        <begin position="347"/>
        <end position="359"/>
    </location>
</feature>
<name>A0A9Q8P5J5_PASFU</name>
<evidence type="ECO:0000256" key="1">
    <source>
        <dbReference type="SAM" id="MobiDB-lite"/>
    </source>
</evidence>
<reference evidence="2" key="1">
    <citation type="submission" date="2021-12" db="EMBL/GenBank/DDBJ databases">
        <authorList>
            <person name="Zaccaron A."/>
            <person name="Stergiopoulos I."/>
        </authorList>
    </citation>
    <scope>NUCLEOTIDE SEQUENCE</scope>
    <source>
        <strain evidence="2">Race5_Kim</strain>
    </source>
</reference>
<organism evidence="2 3">
    <name type="scientific">Passalora fulva</name>
    <name type="common">Tomato leaf mold</name>
    <name type="synonym">Cladosporium fulvum</name>
    <dbReference type="NCBI Taxonomy" id="5499"/>
    <lineage>
        <taxon>Eukaryota</taxon>
        <taxon>Fungi</taxon>
        <taxon>Dikarya</taxon>
        <taxon>Ascomycota</taxon>
        <taxon>Pezizomycotina</taxon>
        <taxon>Dothideomycetes</taxon>
        <taxon>Dothideomycetidae</taxon>
        <taxon>Mycosphaerellales</taxon>
        <taxon>Mycosphaerellaceae</taxon>
        <taxon>Fulvia</taxon>
    </lineage>
</organism>
<protein>
    <submittedName>
        <fullName evidence="2">Uncharacterized protein</fullName>
    </submittedName>
</protein>
<sequence>MDDPPQPDPPQPVDEFGLPPPTEREPTADDPEPEPEPEAAPPPEPPADDPAPEPEVPEPEPAPPADDPAPESEAVPPPAPPSVDPEHVDATPAVVIKEDDTLKIVPIIEPSPSPSVEPPPVEPPPVEPPPVEPPPVEPPPVEPPAVEPPAVEPPVAKEPEAPIAPVPVPDDHGVAATTIETTSVEPAALVVPPEAPVAIEQVASHEAIAPEPVPVAVIVPATTRETPLVTSDITPAPAVEQDVVHHDTAAITTSGTDTPAPSTRTNITRITAASLADLPTPTEVFAGHAAEHATTLTMKDGVIFHESGEALYRINDRTFTDKQNAPVFDLRRGHFRRSTWKVKPKVTKSDKKSDTKSDTKSVTTSKIRIRARQHYGVFKVPMPPMSTGGHKNREAVLHANQLRLGATKSAFENKAIVGMVDNDKMHVAKGFDLALAGAIWKAQTDTSQKHARRQSAFAKLKTKKLTKKPKVKSTKSSKSNKSSSHSAATV</sequence>
<feature type="compositionally biased region" description="Basic residues" evidence="1">
    <location>
        <begin position="460"/>
        <end position="475"/>
    </location>
</feature>
<feature type="compositionally biased region" description="Acidic residues" evidence="1">
    <location>
        <begin position="46"/>
        <end position="58"/>
    </location>
</feature>
<dbReference type="GeneID" id="71982674"/>
<dbReference type="AlphaFoldDB" id="A0A9Q8P5J5"/>
<evidence type="ECO:0000313" key="3">
    <source>
        <dbReference type="Proteomes" id="UP000756132"/>
    </source>
</evidence>